<sequence length="166" mass="17863">MCQSIHMTTQAQSGGSTYAVDGQTNAAHPYKCRVIQSGICYDVNSNGEGKEAHFEPPIGTHINQDEENQGKGASSPDTCVQSWNGEIHPGCSCDVCLLDRNTSGLEGSVGTKRLLVVIETRRMKIEKAVAEKAGGVGVDREKLQVEPCVQNLHSVGMLGKDMRLFS</sequence>
<gene>
    <name evidence="2" type="ORF">IFM89_007146</name>
</gene>
<evidence type="ECO:0000313" key="3">
    <source>
        <dbReference type="Proteomes" id="UP000631114"/>
    </source>
</evidence>
<evidence type="ECO:0000256" key="1">
    <source>
        <dbReference type="SAM" id="MobiDB-lite"/>
    </source>
</evidence>
<dbReference type="Proteomes" id="UP000631114">
    <property type="component" value="Unassembled WGS sequence"/>
</dbReference>
<dbReference type="AlphaFoldDB" id="A0A835LHT4"/>
<reference evidence="2 3" key="1">
    <citation type="submission" date="2020-10" db="EMBL/GenBank/DDBJ databases">
        <title>The Coptis chinensis genome and diversification of protoberbering-type alkaloids.</title>
        <authorList>
            <person name="Wang B."/>
            <person name="Shu S."/>
            <person name="Song C."/>
            <person name="Liu Y."/>
        </authorList>
    </citation>
    <scope>NUCLEOTIDE SEQUENCE [LARGE SCALE GENOMIC DNA]</scope>
    <source>
        <strain evidence="2">HL-2020</strain>
        <tissue evidence="2">Leaf</tissue>
    </source>
</reference>
<proteinExistence type="predicted"/>
<evidence type="ECO:0000313" key="2">
    <source>
        <dbReference type="EMBL" id="KAF9596093.1"/>
    </source>
</evidence>
<protein>
    <submittedName>
        <fullName evidence="2">Uncharacterized protein</fullName>
    </submittedName>
</protein>
<name>A0A835LHT4_9MAGN</name>
<comment type="caution">
    <text evidence="2">The sequence shown here is derived from an EMBL/GenBank/DDBJ whole genome shotgun (WGS) entry which is preliminary data.</text>
</comment>
<accession>A0A835LHT4</accession>
<dbReference type="EMBL" id="JADFTS010000007">
    <property type="protein sequence ID" value="KAF9596093.1"/>
    <property type="molecule type" value="Genomic_DNA"/>
</dbReference>
<keyword evidence="3" id="KW-1185">Reference proteome</keyword>
<organism evidence="2 3">
    <name type="scientific">Coptis chinensis</name>
    <dbReference type="NCBI Taxonomy" id="261450"/>
    <lineage>
        <taxon>Eukaryota</taxon>
        <taxon>Viridiplantae</taxon>
        <taxon>Streptophyta</taxon>
        <taxon>Embryophyta</taxon>
        <taxon>Tracheophyta</taxon>
        <taxon>Spermatophyta</taxon>
        <taxon>Magnoliopsida</taxon>
        <taxon>Ranunculales</taxon>
        <taxon>Ranunculaceae</taxon>
        <taxon>Coptidoideae</taxon>
        <taxon>Coptis</taxon>
    </lineage>
</organism>
<feature type="region of interest" description="Disordered" evidence="1">
    <location>
        <begin position="51"/>
        <end position="78"/>
    </location>
</feature>